<evidence type="ECO:0000313" key="9">
    <source>
        <dbReference type="Proteomes" id="UP000239649"/>
    </source>
</evidence>
<evidence type="ECO:0000256" key="3">
    <source>
        <dbReference type="ARBA" id="ARBA00022801"/>
    </source>
</evidence>
<dbReference type="PANTHER" id="PTHR11804">
    <property type="entry name" value="PROTEASE M3 THIMET OLIGOPEPTIDASE-RELATED"/>
    <property type="match status" value="1"/>
</dbReference>
<dbReference type="Gene3D" id="1.10.1370.30">
    <property type="match status" value="2"/>
</dbReference>
<evidence type="ECO:0000259" key="7">
    <source>
        <dbReference type="Pfam" id="PF01432"/>
    </source>
</evidence>
<evidence type="ECO:0000256" key="5">
    <source>
        <dbReference type="ARBA" id="ARBA00023049"/>
    </source>
</evidence>
<dbReference type="InterPro" id="IPR001567">
    <property type="entry name" value="Pept_M3A_M3B_dom"/>
</dbReference>
<protein>
    <submittedName>
        <fullName evidence="8">Peptidase M3</fullName>
    </submittedName>
</protein>
<dbReference type="AlphaFoldDB" id="A0A2P6V681"/>
<keyword evidence="5 6" id="KW-0482">Metalloprotease</keyword>
<name>A0A2P6V681_9CHLO</name>
<proteinExistence type="inferred from homology"/>
<organism evidence="8 9">
    <name type="scientific">Micractinium conductrix</name>
    <dbReference type="NCBI Taxonomy" id="554055"/>
    <lineage>
        <taxon>Eukaryota</taxon>
        <taxon>Viridiplantae</taxon>
        <taxon>Chlorophyta</taxon>
        <taxon>core chlorophytes</taxon>
        <taxon>Trebouxiophyceae</taxon>
        <taxon>Chlorellales</taxon>
        <taxon>Chlorellaceae</taxon>
        <taxon>Chlorella clade</taxon>
        <taxon>Micractinium</taxon>
    </lineage>
</organism>
<dbReference type="Pfam" id="PF01432">
    <property type="entry name" value="Peptidase_M3"/>
    <property type="match status" value="1"/>
</dbReference>
<dbReference type="GO" id="GO:0046872">
    <property type="term" value="F:metal ion binding"/>
    <property type="evidence" value="ECO:0007669"/>
    <property type="project" value="UniProtKB-UniRule"/>
</dbReference>
<keyword evidence="3 6" id="KW-0378">Hydrolase</keyword>
<reference evidence="8 9" key="1">
    <citation type="journal article" date="2018" name="Plant J.">
        <title>Genome sequences of Chlorella sorokiniana UTEX 1602 and Micractinium conductrix SAG 241.80: implications to maltose excretion by a green alga.</title>
        <authorList>
            <person name="Arriola M.B."/>
            <person name="Velmurugan N."/>
            <person name="Zhang Y."/>
            <person name="Plunkett M.H."/>
            <person name="Hondzo H."/>
            <person name="Barney B.M."/>
        </authorList>
    </citation>
    <scope>NUCLEOTIDE SEQUENCE [LARGE SCALE GENOMIC DNA]</scope>
    <source>
        <strain evidence="8 9">SAG 241.80</strain>
    </source>
</reference>
<comment type="cofactor">
    <cofactor evidence="6">
        <name>Zn(2+)</name>
        <dbReference type="ChEBI" id="CHEBI:29105"/>
    </cofactor>
    <text evidence="6">Binds 1 zinc ion.</text>
</comment>
<dbReference type="InterPro" id="IPR045090">
    <property type="entry name" value="Pept_M3A_M3B"/>
</dbReference>
<dbReference type="Proteomes" id="UP000239649">
    <property type="component" value="Unassembled WGS sequence"/>
</dbReference>
<feature type="domain" description="Peptidase M3A/M3B catalytic" evidence="7">
    <location>
        <begin position="148"/>
        <end position="554"/>
    </location>
</feature>
<dbReference type="SUPFAM" id="SSF55486">
    <property type="entry name" value="Metalloproteases ('zincins'), catalytic domain"/>
    <property type="match status" value="1"/>
</dbReference>
<dbReference type="GO" id="GO:0006508">
    <property type="term" value="P:proteolysis"/>
    <property type="evidence" value="ECO:0007669"/>
    <property type="project" value="UniProtKB-KW"/>
</dbReference>
<keyword evidence="1 6" id="KW-0645">Protease</keyword>
<keyword evidence="4 6" id="KW-0862">Zinc</keyword>
<evidence type="ECO:0000256" key="2">
    <source>
        <dbReference type="ARBA" id="ARBA00022723"/>
    </source>
</evidence>
<evidence type="ECO:0000256" key="6">
    <source>
        <dbReference type="RuleBase" id="RU003435"/>
    </source>
</evidence>
<evidence type="ECO:0000256" key="4">
    <source>
        <dbReference type="ARBA" id="ARBA00022833"/>
    </source>
</evidence>
<sequence>MAAAAPLPGPVEVNQFIDKLNSEYEKAHVEYEKNFWSTKMKLAGASSEALSTSKTEYDQFLADKSRLAAVRQQLATPGITEDQRKVLAIAEKTFKTYVAEDPRVAEYSAKLNELEAELAAARNAMALGWTDAQGTFHKASSVQLRNSMRTSDDEATRKACYEGLRSIGPFVAEKFAAIVKLRQQLARTAGFQNYYAMKLEQAEGFGMDVLFGMLDGLELDTRPIMEGARKSLAEDKGEECLRPWNIGYSLAGDVEKKLDPYMSFESAVGVWARTFAALGIRYRDATMALDLCDREGKYSNGFCHWPQPAYFKTDGTWVASRTNFTSLATPSAVGSGKTALVTLLHEGGHAAHFANVLQRSPLASQERAPTSVAYAETQSMFLDSLAGDAAWLGRYARNIAGEVLPWAVIEEKIRSVQPYESFMVRSMLSVPYFEKALYELPDDEVTAERIVALADEIENSIEGGPAPRPLMSVPHILSDESSAYYHGYCLAEMAVHQTRAHFLAKYGRLVDEPRIGKDLAEVYWAPGNAEPYLSLVEKLTGAPLTAAAWVKELQTPLKQKLEEEKHDYKAAVAAGPAIAPGQEPDLGMRVLLVHGDEQIADSAEGGLAAACETYKAWIRKTWPAAPATAAA</sequence>
<dbReference type="GO" id="GO:0004222">
    <property type="term" value="F:metalloendopeptidase activity"/>
    <property type="evidence" value="ECO:0007669"/>
    <property type="project" value="InterPro"/>
</dbReference>
<evidence type="ECO:0000256" key="1">
    <source>
        <dbReference type="ARBA" id="ARBA00022670"/>
    </source>
</evidence>
<gene>
    <name evidence="8" type="ORF">C2E20_6840</name>
</gene>
<dbReference type="STRING" id="554055.A0A2P6V681"/>
<accession>A0A2P6V681</accession>
<dbReference type="EMBL" id="LHPF02000025">
    <property type="protein sequence ID" value="PSC69592.1"/>
    <property type="molecule type" value="Genomic_DNA"/>
</dbReference>
<dbReference type="OrthoDB" id="534666at2759"/>
<comment type="similarity">
    <text evidence="6">Belongs to the peptidase M3 family.</text>
</comment>
<keyword evidence="9" id="KW-1185">Reference proteome</keyword>
<comment type="caution">
    <text evidence="8">The sequence shown here is derived from an EMBL/GenBank/DDBJ whole genome shotgun (WGS) entry which is preliminary data.</text>
</comment>
<keyword evidence="2 6" id="KW-0479">Metal-binding</keyword>
<evidence type="ECO:0000313" key="8">
    <source>
        <dbReference type="EMBL" id="PSC69592.1"/>
    </source>
</evidence>
<dbReference type="GO" id="GO:0006518">
    <property type="term" value="P:peptide metabolic process"/>
    <property type="evidence" value="ECO:0007669"/>
    <property type="project" value="TreeGrafter"/>
</dbReference>
<dbReference type="PANTHER" id="PTHR11804:SF84">
    <property type="entry name" value="SACCHAROLYSIN"/>
    <property type="match status" value="1"/>
</dbReference>